<feature type="non-terminal residue" evidence="1">
    <location>
        <position position="1"/>
    </location>
</feature>
<sequence length="51" mass="5395">VPDDEAHREWRQASLGTQGDIICVPNSSVSVDNGCQPGLPTLIGCFMVIPA</sequence>
<protein>
    <submittedName>
        <fullName evidence="1">Uncharacterized protein</fullName>
    </submittedName>
</protein>
<keyword evidence="2" id="KW-1185">Reference proteome</keyword>
<gene>
    <name evidence="1" type="ORF">G3M48_002803</name>
</gene>
<reference evidence="1 2" key="1">
    <citation type="submission" date="2020-02" db="EMBL/GenBank/DDBJ databases">
        <title>Comparative genomics of the hypocrealean fungal genus Beauvera.</title>
        <authorList>
            <person name="Showalter D.N."/>
            <person name="Bushley K.E."/>
            <person name="Rehner S.A."/>
        </authorList>
    </citation>
    <scope>NUCLEOTIDE SEQUENCE [LARGE SCALE GENOMIC DNA]</scope>
    <source>
        <strain evidence="1 2">ARSEF4384</strain>
    </source>
</reference>
<accession>A0AAW0RFD0</accession>
<dbReference type="AlphaFoldDB" id="A0AAW0RFD0"/>
<name>A0AAW0RFD0_9HYPO</name>
<evidence type="ECO:0000313" key="1">
    <source>
        <dbReference type="EMBL" id="KAK8140671.1"/>
    </source>
</evidence>
<proteinExistence type="predicted"/>
<dbReference type="EMBL" id="JAAHCF010001993">
    <property type="protein sequence ID" value="KAK8140671.1"/>
    <property type="molecule type" value="Genomic_DNA"/>
</dbReference>
<dbReference type="Proteomes" id="UP001397290">
    <property type="component" value="Unassembled WGS sequence"/>
</dbReference>
<comment type="caution">
    <text evidence="1">The sequence shown here is derived from an EMBL/GenBank/DDBJ whole genome shotgun (WGS) entry which is preliminary data.</text>
</comment>
<evidence type="ECO:0000313" key="2">
    <source>
        <dbReference type="Proteomes" id="UP001397290"/>
    </source>
</evidence>
<organism evidence="1 2">
    <name type="scientific">Beauveria asiatica</name>
    <dbReference type="NCBI Taxonomy" id="1069075"/>
    <lineage>
        <taxon>Eukaryota</taxon>
        <taxon>Fungi</taxon>
        <taxon>Dikarya</taxon>
        <taxon>Ascomycota</taxon>
        <taxon>Pezizomycotina</taxon>
        <taxon>Sordariomycetes</taxon>
        <taxon>Hypocreomycetidae</taxon>
        <taxon>Hypocreales</taxon>
        <taxon>Cordycipitaceae</taxon>
        <taxon>Beauveria</taxon>
    </lineage>
</organism>